<dbReference type="STRING" id="703135.A0A2A9NSM8"/>
<dbReference type="Gene3D" id="3.30.1540.20">
    <property type="entry name" value="MutL, C-terminal domain, dimerisation subdomain"/>
    <property type="match status" value="1"/>
</dbReference>
<name>A0A2A9NSM8_9AGAR</name>
<dbReference type="EMBL" id="KZ301989">
    <property type="protein sequence ID" value="PFH51311.1"/>
    <property type="molecule type" value="Genomic_DNA"/>
</dbReference>
<dbReference type="SUPFAM" id="SSF54211">
    <property type="entry name" value="Ribosomal protein S5 domain 2-like"/>
    <property type="match status" value="1"/>
</dbReference>
<evidence type="ECO:0008006" key="8">
    <source>
        <dbReference type="Google" id="ProtNLM"/>
    </source>
</evidence>
<dbReference type="InterPro" id="IPR038973">
    <property type="entry name" value="MutL/Mlh/Pms-like"/>
</dbReference>
<accession>A0A2A9NSM8</accession>
<evidence type="ECO:0000256" key="1">
    <source>
        <dbReference type="ARBA" id="ARBA00006082"/>
    </source>
</evidence>
<dbReference type="InterPro" id="IPR042120">
    <property type="entry name" value="MutL_C_dimsub"/>
</dbReference>
<dbReference type="InterPro" id="IPR036890">
    <property type="entry name" value="HATPase_C_sf"/>
</dbReference>
<dbReference type="Gene3D" id="3.30.565.10">
    <property type="entry name" value="Histidine kinase-like ATPase, C-terminal domain"/>
    <property type="match status" value="1"/>
</dbReference>
<dbReference type="InterPro" id="IPR013507">
    <property type="entry name" value="DNA_mismatch_S5_2-like"/>
</dbReference>
<dbReference type="GO" id="GO:0030983">
    <property type="term" value="F:mismatched DNA binding"/>
    <property type="evidence" value="ECO:0007669"/>
    <property type="project" value="InterPro"/>
</dbReference>
<dbReference type="PANTHER" id="PTHR10073:SF47">
    <property type="entry name" value="DNA MISMATCH REPAIR PROTEIN MLH3"/>
    <property type="match status" value="1"/>
</dbReference>
<evidence type="ECO:0000256" key="2">
    <source>
        <dbReference type="ARBA" id="ARBA00022763"/>
    </source>
</evidence>
<gene>
    <name evidence="6" type="ORF">AMATHDRAFT_142895</name>
</gene>
<dbReference type="GO" id="GO:0006298">
    <property type="term" value="P:mismatch repair"/>
    <property type="evidence" value="ECO:0007669"/>
    <property type="project" value="InterPro"/>
</dbReference>
<protein>
    <recommendedName>
        <fullName evidence="8">MutL C-terminal dimerisation domain-containing protein</fullName>
    </recommendedName>
</protein>
<dbReference type="GO" id="GO:0032300">
    <property type="term" value="C:mismatch repair complex"/>
    <property type="evidence" value="ECO:0007669"/>
    <property type="project" value="InterPro"/>
</dbReference>
<dbReference type="SMART" id="SM00853">
    <property type="entry name" value="MutL_C"/>
    <property type="match status" value="1"/>
</dbReference>
<feature type="region of interest" description="Disordered" evidence="3">
    <location>
        <begin position="293"/>
        <end position="312"/>
    </location>
</feature>
<dbReference type="InterPro" id="IPR014790">
    <property type="entry name" value="MutL_C"/>
</dbReference>
<dbReference type="SUPFAM" id="SSF55874">
    <property type="entry name" value="ATPase domain of HSP90 chaperone/DNA topoisomerase II/histidine kinase"/>
    <property type="match status" value="1"/>
</dbReference>
<dbReference type="PANTHER" id="PTHR10073">
    <property type="entry name" value="DNA MISMATCH REPAIR PROTEIN MLH, PMS, MUTL"/>
    <property type="match status" value="1"/>
</dbReference>
<dbReference type="InterPro" id="IPR014762">
    <property type="entry name" value="DNA_mismatch_repair_CS"/>
</dbReference>
<evidence type="ECO:0000259" key="5">
    <source>
        <dbReference type="SMART" id="SM01340"/>
    </source>
</evidence>
<dbReference type="InterPro" id="IPR014721">
    <property type="entry name" value="Ribsml_uS5_D2-typ_fold_subgr"/>
</dbReference>
<dbReference type="GO" id="GO:0061982">
    <property type="term" value="P:meiosis I cell cycle process"/>
    <property type="evidence" value="ECO:0007669"/>
    <property type="project" value="UniProtKB-ARBA"/>
</dbReference>
<evidence type="ECO:0000259" key="4">
    <source>
        <dbReference type="SMART" id="SM00853"/>
    </source>
</evidence>
<dbReference type="Pfam" id="PF01119">
    <property type="entry name" value="DNA_mis_repair"/>
    <property type="match status" value="2"/>
</dbReference>
<dbReference type="Gene3D" id="3.30.230.10">
    <property type="match status" value="1"/>
</dbReference>
<organism evidence="6 7">
    <name type="scientific">Amanita thiersii Skay4041</name>
    <dbReference type="NCBI Taxonomy" id="703135"/>
    <lineage>
        <taxon>Eukaryota</taxon>
        <taxon>Fungi</taxon>
        <taxon>Dikarya</taxon>
        <taxon>Basidiomycota</taxon>
        <taxon>Agaricomycotina</taxon>
        <taxon>Agaricomycetes</taxon>
        <taxon>Agaricomycetidae</taxon>
        <taxon>Agaricales</taxon>
        <taxon>Pluteineae</taxon>
        <taxon>Amanitaceae</taxon>
        <taxon>Amanita</taxon>
    </lineage>
</organism>
<sequence>MPIRNLPPPTRASLRSSQILSSLPQIISELLQNSLDAGARHIEVGVDCDEWACWVRDNGVGITRDALNIIGEGSDNGRYFTSKPHASHTINALETFGFRGEALASIASLSCIEICSRIARSRDTWSVILKGEKSLYNGPAVRWRRESPGTVVHVRDAFYNLPVRRRSHPAPSRTMDQIRQELECYALIFPHVSFTLEDIQSQKRAGSSEYCLLRIPKTSSTLAAFQHLYGKAFAKHVEDINSVSGEMKIGGFISLVGTQSRIYQFLYVNNHIMSQGELHKVVDSVFSKSTFHRNAPSEEEDTGLSRPVNRRSPRKCEKRPVYVLNLVLSPEKIDNCLEPNKSAVHFQDLSLVKSFLASTVRDFLLKHGYLSDTSMAEVMPNDSGFPHSRKKRKLYKSDDELGAGYINKRASHVLINPNEEISQAPCANIRKSSVLQKWTDGRTGQTFLIDTRTGNTCNEAASFQEAPGYQTDNQRKERRTILLPDLLSPESKGLRECATPEWIEEVLKSNSAYIPAESVVPRLSGNLANNESWKSHLTFDCNFLKGYENRESSRFLRFQKSDLARARVVGQVDRKFIACLLTDPETQESHGLSFGDEHVGASVGQCLVLIDQHAADERIRVEYYLKELCLGFLDTRRHGQDSKQGVKLHLFDPLLPLLLTRHEALKLVASKDVQEYLGFWGIQFSGLSEININGTDTDIENETDHEYIQVLVKSVPEIVSEKLVMKDELRDLVKSVLGGPESDRPDGQCVEIADHSSNDFSWFNGLRCCPAGLLNLINSKACRGQRWMHCCMTKRKLMQNIRCYYVQ</sequence>
<evidence type="ECO:0000313" key="6">
    <source>
        <dbReference type="EMBL" id="PFH51311.1"/>
    </source>
</evidence>
<dbReference type="GO" id="GO:0005524">
    <property type="term" value="F:ATP binding"/>
    <property type="evidence" value="ECO:0007669"/>
    <property type="project" value="InterPro"/>
</dbReference>
<keyword evidence="2" id="KW-0227">DNA damage</keyword>
<dbReference type="GO" id="GO:0140664">
    <property type="term" value="F:ATP-dependent DNA damage sensor activity"/>
    <property type="evidence" value="ECO:0007669"/>
    <property type="project" value="InterPro"/>
</dbReference>
<evidence type="ECO:0000313" key="7">
    <source>
        <dbReference type="Proteomes" id="UP000242287"/>
    </source>
</evidence>
<proteinExistence type="inferred from homology"/>
<feature type="domain" description="MutL C-terminal dimerisation" evidence="4">
    <location>
        <begin position="568"/>
        <end position="787"/>
    </location>
</feature>
<comment type="similarity">
    <text evidence="1">Belongs to the DNA mismatch repair MutL/HexB family.</text>
</comment>
<dbReference type="Pfam" id="PF13589">
    <property type="entry name" value="HATPase_c_3"/>
    <property type="match status" value="1"/>
</dbReference>
<dbReference type="GO" id="GO:0016887">
    <property type="term" value="F:ATP hydrolysis activity"/>
    <property type="evidence" value="ECO:0007669"/>
    <property type="project" value="InterPro"/>
</dbReference>
<dbReference type="Proteomes" id="UP000242287">
    <property type="component" value="Unassembled WGS sequence"/>
</dbReference>
<dbReference type="SMART" id="SM01340">
    <property type="entry name" value="DNA_mis_repair"/>
    <property type="match status" value="1"/>
</dbReference>
<dbReference type="InterPro" id="IPR020568">
    <property type="entry name" value="Ribosomal_Su5_D2-typ_SF"/>
</dbReference>
<keyword evidence="7" id="KW-1185">Reference proteome</keyword>
<reference evidence="6 7" key="1">
    <citation type="submission" date="2014-02" db="EMBL/GenBank/DDBJ databases">
        <title>Transposable element dynamics among asymbiotic and ectomycorrhizal Amanita fungi.</title>
        <authorList>
            <consortium name="DOE Joint Genome Institute"/>
            <person name="Hess J."/>
            <person name="Skrede I."/>
            <person name="Wolfe B."/>
            <person name="LaButti K."/>
            <person name="Ohm R.A."/>
            <person name="Grigoriev I.V."/>
            <person name="Pringle A."/>
        </authorList>
    </citation>
    <scope>NUCLEOTIDE SEQUENCE [LARGE SCALE GENOMIC DNA]</scope>
    <source>
        <strain evidence="6 7">SKay4041</strain>
    </source>
</reference>
<evidence type="ECO:0000256" key="3">
    <source>
        <dbReference type="SAM" id="MobiDB-lite"/>
    </source>
</evidence>
<dbReference type="PROSITE" id="PS00058">
    <property type="entry name" value="DNA_MISMATCH_REPAIR_1"/>
    <property type="match status" value="1"/>
</dbReference>
<dbReference type="AlphaFoldDB" id="A0A2A9NSM8"/>
<dbReference type="OrthoDB" id="429932at2759"/>
<feature type="domain" description="DNA mismatch repair protein S5" evidence="5">
    <location>
        <begin position="225"/>
        <end position="365"/>
    </location>
</feature>